<dbReference type="OrthoDB" id="4763277at2759"/>
<organism evidence="1 2">
    <name type="scientific">Plectosphaerella cucumerina</name>
    <dbReference type="NCBI Taxonomy" id="40658"/>
    <lineage>
        <taxon>Eukaryota</taxon>
        <taxon>Fungi</taxon>
        <taxon>Dikarya</taxon>
        <taxon>Ascomycota</taxon>
        <taxon>Pezizomycotina</taxon>
        <taxon>Sordariomycetes</taxon>
        <taxon>Hypocreomycetidae</taxon>
        <taxon>Glomerellales</taxon>
        <taxon>Plectosphaerellaceae</taxon>
        <taxon>Plectosphaerella</taxon>
    </lineage>
</organism>
<sequence length="425" mass="48191">MPRSEPLDDIARRYRRIAHRLRSVLSQGLRLDGNLCDTVDQLGGPRAPPSRVRTVLSHLRNHARRSSKYHGELEALIGSMAAQLTESLRELPPTEEVTESLGELPPTEEVTASRDILPPQKRLRLSPDWSTLPLVALRRLLSYLCASDVAVFLWATGIQKYVPYNEIKPFLQYHRDLPLRWRAQLNCILSHGHKILLVGSDIEQLHMRIHRPLEYWRAGGGERILNLWLALRFSPQALEKLARKRRSDPSISLTVDENGRLKWKRAGGTFVPFFFFPGGSLQPTHPAWTNWQTYDTDSRIRLLILPERPHCPWEEIPRVRICPTARDGGHVVQRWNGVSACNPIGPGTVKVRQNLLPGPVPPDFALPFIDLGTGQRGVSGPIEREPGPIHIQDKEAAGLLFSVEFECCCNLLQVNHQVQGLWQIQ</sequence>
<comment type="caution">
    <text evidence="1">The sequence shown here is derived from an EMBL/GenBank/DDBJ whole genome shotgun (WGS) entry which is preliminary data.</text>
</comment>
<evidence type="ECO:0000313" key="2">
    <source>
        <dbReference type="Proteomes" id="UP000813385"/>
    </source>
</evidence>
<proteinExistence type="predicted"/>
<name>A0A8K0XAU1_9PEZI</name>
<dbReference type="Proteomes" id="UP000813385">
    <property type="component" value="Unassembled WGS sequence"/>
</dbReference>
<accession>A0A8K0XAU1</accession>
<protein>
    <submittedName>
        <fullName evidence="1">Uncharacterized protein</fullName>
    </submittedName>
</protein>
<dbReference type="AlphaFoldDB" id="A0A8K0XAU1"/>
<evidence type="ECO:0000313" key="1">
    <source>
        <dbReference type="EMBL" id="KAH7377225.1"/>
    </source>
</evidence>
<keyword evidence="2" id="KW-1185">Reference proteome</keyword>
<dbReference type="EMBL" id="JAGPXD010000001">
    <property type="protein sequence ID" value="KAH7377225.1"/>
    <property type="molecule type" value="Genomic_DNA"/>
</dbReference>
<reference evidence="1" key="1">
    <citation type="journal article" date="2021" name="Nat. Commun.">
        <title>Genetic determinants of endophytism in the Arabidopsis root mycobiome.</title>
        <authorList>
            <person name="Mesny F."/>
            <person name="Miyauchi S."/>
            <person name="Thiergart T."/>
            <person name="Pickel B."/>
            <person name="Atanasova L."/>
            <person name="Karlsson M."/>
            <person name="Huettel B."/>
            <person name="Barry K.W."/>
            <person name="Haridas S."/>
            <person name="Chen C."/>
            <person name="Bauer D."/>
            <person name="Andreopoulos W."/>
            <person name="Pangilinan J."/>
            <person name="LaButti K."/>
            <person name="Riley R."/>
            <person name="Lipzen A."/>
            <person name="Clum A."/>
            <person name="Drula E."/>
            <person name="Henrissat B."/>
            <person name="Kohler A."/>
            <person name="Grigoriev I.V."/>
            <person name="Martin F.M."/>
            <person name="Hacquard S."/>
        </authorList>
    </citation>
    <scope>NUCLEOTIDE SEQUENCE</scope>
    <source>
        <strain evidence="1">MPI-CAGE-AT-0016</strain>
    </source>
</reference>
<gene>
    <name evidence="1" type="ORF">B0T11DRAFT_294590</name>
</gene>